<evidence type="ECO:0000256" key="1">
    <source>
        <dbReference type="ARBA" id="ARBA00007523"/>
    </source>
</evidence>
<proteinExistence type="inferred from homology"/>
<evidence type="ECO:0000256" key="2">
    <source>
        <dbReference type="ARBA" id="ARBA00022485"/>
    </source>
</evidence>
<dbReference type="Gene3D" id="3.40.50.11540">
    <property type="entry name" value="NADH-ubiquinone oxidoreductase 51kDa subunit"/>
    <property type="match status" value="1"/>
</dbReference>
<dbReference type="SUPFAM" id="SSF140490">
    <property type="entry name" value="Nqo1C-terminal domain-like"/>
    <property type="match status" value="1"/>
</dbReference>
<dbReference type="EMBL" id="ATHJ01000071">
    <property type="protein sequence ID" value="EPR41886.1"/>
    <property type="molecule type" value="Genomic_DNA"/>
</dbReference>
<dbReference type="Gene3D" id="1.20.1440.230">
    <property type="entry name" value="NADH-ubiquinone oxidoreductase 51kDa subunit, iron-sulphur binding domain"/>
    <property type="match status" value="1"/>
</dbReference>
<dbReference type="CDD" id="cd02980">
    <property type="entry name" value="TRX_Fd_family"/>
    <property type="match status" value="1"/>
</dbReference>
<dbReference type="Pfam" id="PF01257">
    <property type="entry name" value="2Fe-2S_thioredx"/>
    <property type="match status" value="1"/>
</dbReference>
<dbReference type="eggNOG" id="COG1894">
    <property type="taxonomic scope" value="Bacteria"/>
</dbReference>
<dbReference type="PATRIC" id="fig|1121405.3.peg.1349"/>
<dbReference type="SUPFAM" id="SSF142984">
    <property type="entry name" value="Nqo1 middle domain-like"/>
    <property type="match status" value="1"/>
</dbReference>
<accession>S7TXR8</accession>
<dbReference type="GO" id="GO:0046872">
    <property type="term" value="F:metal ion binding"/>
    <property type="evidence" value="ECO:0007669"/>
    <property type="project" value="UniProtKB-KW"/>
</dbReference>
<sequence>MNRIELKAMAQVEQERQAKFRCRILCCMSTPCISSGASKILAAFADAITAEGLAAEVEAATSGCMGPCSRGPMVTIKNRGEADVIYERVTPEMVAPILNRHVRGQTVPSLDARILSHDIPFFAKQEKVVLAGSGDIDPERLESCVAAGGYEALGQVLREMTPSDVCVEILRSGLRGRGGAGYPTGFKWQRVQKATGDRKYVVANGDEGDPGAYMDRTLMESDPHRVLEGMAVAGYAVGADRGYIYVRREYPLAAKRLEKAITQAERAGLLGNRALDSPFNFRIDIRMGAGAFVCGEETALMQSIMGRRGQPVPRPPYPAQQGLWGAPTLINNVETFGNVAMIINRGAEWYAGLGTEKSKGTKIFALAGKTVNTGLIEVPMGITLREIVYDIGGGIQDGRAFKAAQTGGPSGGCIPADNLDTPMDYEALAALGSIMGSGGLIVMDDTSCMPDVARFFMAFCMDESCGKCGPCRGGTVQMHRILTRITEGAATMKDLENLEELCGMVKDTSLCGLGQTAPNPILSTLRFFRDEYEVHIRDHHCPAGVCRFDNAVSRAI</sequence>
<dbReference type="FunFam" id="3.40.50.11540:FF:000002">
    <property type="entry name" value="Putative oxidoreductase"/>
    <property type="match status" value="1"/>
</dbReference>
<dbReference type="PANTHER" id="PTHR43578:SF3">
    <property type="entry name" value="NADH-QUINONE OXIDOREDUCTASE SUBUNIT F"/>
    <property type="match status" value="1"/>
</dbReference>
<dbReference type="PANTHER" id="PTHR43578">
    <property type="entry name" value="NADH-QUINONE OXIDOREDUCTASE SUBUNIT F"/>
    <property type="match status" value="1"/>
</dbReference>
<dbReference type="Proteomes" id="UP000014977">
    <property type="component" value="Unassembled WGS sequence"/>
</dbReference>
<dbReference type="Gene3D" id="6.10.250.1450">
    <property type="match status" value="1"/>
</dbReference>
<dbReference type="AlphaFoldDB" id="S7TXR8"/>
<dbReference type="SUPFAM" id="SSF52833">
    <property type="entry name" value="Thioredoxin-like"/>
    <property type="match status" value="1"/>
</dbReference>
<name>S7TXR8_DESML</name>
<protein>
    <submittedName>
        <fullName evidence="7">Respiratory-chain NADH dehydrogenase domain 51 kDa subunit</fullName>
    </submittedName>
</protein>
<dbReference type="FunFam" id="1.20.1440.230:FF:000001">
    <property type="entry name" value="Mitochondrial NADH dehydrogenase flavoprotein 1"/>
    <property type="match status" value="1"/>
</dbReference>
<keyword evidence="3" id="KW-0479">Metal-binding</keyword>
<dbReference type="Gene3D" id="3.10.20.600">
    <property type="match status" value="1"/>
</dbReference>
<organism evidence="7 8">
    <name type="scientific">Desulfococcus multivorans DSM 2059</name>
    <dbReference type="NCBI Taxonomy" id="1121405"/>
    <lineage>
        <taxon>Bacteria</taxon>
        <taxon>Pseudomonadati</taxon>
        <taxon>Thermodesulfobacteriota</taxon>
        <taxon>Desulfobacteria</taxon>
        <taxon>Desulfobacterales</taxon>
        <taxon>Desulfococcaceae</taxon>
        <taxon>Desulfococcus</taxon>
    </lineage>
</organism>
<dbReference type="InterPro" id="IPR011538">
    <property type="entry name" value="Nuo51_FMN-bd"/>
</dbReference>
<dbReference type="Gene3D" id="3.40.30.10">
    <property type="entry name" value="Glutaredoxin"/>
    <property type="match status" value="1"/>
</dbReference>
<keyword evidence="8" id="KW-1185">Reference proteome</keyword>
<dbReference type="Pfam" id="PF10589">
    <property type="entry name" value="NADH_4Fe-4S"/>
    <property type="match status" value="1"/>
</dbReference>
<keyword evidence="4" id="KW-0408">Iron</keyword>
<dbReference type="InterPro" id="IPR036249">
    <property type="entry name" value="Thioredoxin-like_sf"/>
</dbReference>
<dbReference type="PROSITE" id="PS00645">
    <property type="entry name" value="COMPLEX1_51K_2"/>
    <property type="match status" value="1"/>
</dbReference>
<keyword evidence="2" id="KW-0004">4Fe-4S</keyword>
<dbReference type="SMART" id="SM00928">
    <property type="entry name" value="NADH_4Fe-4S"/>
    <property type="match status" value="1"/>
</dbReference>
<dbReference type="InterPro" id="IPR001949">
    <property type="entry name" value="NADH-UbQ_OxRdtase_51kDa_CS"/>
</dbReference>
<gene>
    <name evidence="7" type="ORF">dsmv_1885</name>
</gene>
<dbReference type="STRING" id="897.B2D07_00475"/>
<evidence type="ECO:0000256" key="5">
    <source>
        <dbReference type="ARBA" id="ARBA00023014"/>
    </source>
</evidence>
<dbReference type="InterPro" id="IPR019575">
    <property type="entry name" value="Nuop51_4Fe4S-bd"/>
</dbReference>
<feature type="domain" description="NADH-ubiquinone oxidoreductase 51kDa subunit iron-sulphur binding" evidence="6">
    <location>
        <begin position="450"/>
        <end position="495"/>
    </location>
</feature>
<dbReference type="RefSeq" id="WP_020876267.1">
    <property type="nucleotide sequence ID" value="NZ_ATHJ01000071.1"/>
</dbReference>
<evidence type="ECO:0000313" key="7">
    <source>
        <dbReference type="EMBL" id="EPR41886.1"/>
    </source>
</evidence>
<keyword evidence="5" id="KW-0411">Iron-sulfur</keyword>
<evidence type="ECO:0000313" key="8">
    <source>
        <dbReference type="Proteomes" id="UP000014977"/>
    </source>
</evidence>
<dbReference type="SUPFAM" id="SSF142019">
    <property type="entry name" value="Nqo1 FMN-binding domain-like"/>
    <property type="match status" value="1"/>
</dbReference>
<evidence type="ECO:0000256" key="3">
    <source>
        <dbReference type="ARBA" id="ARBA00022723"/>
    </source>
</evidence>
<comment type="caution">
    <text evidence="7">The sequence shown here is derived from an EMBL/GenBank/DDBJ whole genome shotgun (WGS) entry which is preliminary data.</text>
</comment>
<reference evidence="7 8" key="1">
    <citation type="journal article" date="2013" name="Genome Announc.">
        <title>Draft genome sequences for three mercury-methylating, sulfate-reducing bacteria.</title>
        <authorList>
            <person name="Brown S.D."/>
            <person name="Hurt R.A.Jr."/>
            <person name="Gilmour C.C."/>
            <person name="Elias D.A."/>
        </authorList>
    </citation>
    <scope>NUCLEOTIDE SEQUENCE [LARGE SCALE GENOMIC DNA]</scope>
    <source>
        <strain evidence="7 8">DSM 2059</strain>
    </source>
</reference>
<evidence type="ECO:0000256" key="4">
    <source>
        <dbReference type="ARBA" id="ARBA00023004"/>
    </source>
</evidence>
<dbReference type="InterPro" id="IPR037225">
    <property type="entry name" value="Nuo51_FMN-bd_sf"/>
</dbReference>
<dbReference type="GO" id="GO:0010181">
    <property type="term" value="F:FMN binding"/>
    <property type="evidence" value="ECO:0007669"/>
    <property type="project" value="InterPro"/>
</dbReference>
<dbReference type="InterPro" id="IPR037207">
    <property type="entry name" value="Nuop51_4Fe4S-bd_sf"/>
</dbReference>
<dbReference type="Pfam" id="PF01512">
    <property type="entry name" value="Complex1_51K"/>
    <property type="match status" value="1"/>
</dbReference>
<dbReference type="GO" id="GO:0008137">
    <property type="term" value="F:NADH dehydrogenase (ubiquinone) activity"/>
    <property type="evidence" value="ECO:0007669"/>
    <property type="project" value="InterPro"/>
</dbReference>
<dbReference type="GO" id="GO:0051539">
    <property type="term" value="F:4 iron, 4 sulfur cluster binding"/>
    <property type="evidence" value="ECO:0007669"/>
    <property type="project" value="UniProtKB-KW"/>
</dbReference>
<dbReference type="OrthoDB" id="9805533at2"/>
<comment type="similarity">
    <text evidence="1">Belongs to the complex I 51 kDa subunit family.</text>
</comment>
<evidence type="ECO:0000259" key="6">
    <source>
        <dbReference type="SMART" id="SM00928"/>
    </source>
</evidence>